<dbReference type="GO" id="GO:0044205">
    <property type="term" value="P:'de novo' UMP biosynthetic process"/>
    <property type="evidence" value="ECO:0007669"/>
    <property type="project" value="UniProtKB-UniRule"/>
</dbReference>
<evidence type="ECO:0000256" key="12">
    <source>
        <dbReference type="PIRSR" id="PIRSR006816-1"/>
    </source>
</evidence>
<gene>
    <name evidence="11 15" type="primary">pyrK</name>
    <name evidence="15" type="ORF">TKV_c14400</name>
</gene>
<evidence type="ECO:0000256" key="7">
    <source>
        <dbReference type="ARBA" id="ARBA00022975"/>
    </source>
</evidence>
<dbReference type="UniPathway" id="UPA00070">
    <property type="reaction ID" value="UER00945"/>
</dbReference>
<dbReference type="InterPro" id="IPR012165">
    <property type="entry name" value="Cyt_c3_hydrogenase_gsu"/>
</dbReference>
<keyword evidence="10 11" id="KW-0411">Iron-sulfur</keyword>
<evidence type="ECO:0000256" key="5">
    <source>
        <dbReference type="ARBA" id="ARBA00022723"/>
    </source>
</evidence>
<proteinExistence type="inferred from homology"/>
<comment type="cofactor">
    <cofactor evidence="11 12">
        <name>FAD</name>
        <dbReference type="ChEBI" id="CHEBI:57692"/>
    </cofactor>
    <text evidence="11 12">Binds 1 FAD per subunit.</text>
</comment>
<keyword evidence="9 11" id="KW-0408">Iron</keyword>
<keyword evidence="4 11" id="KW-0001">2Fe-2S</keyword>
<evidence type="ECO:0000313" key="15">
    <source>
        <dbReference type="EMBL" id="AIS52609.1"/>
    </source>
</evidence>
<dbReference type="PRINTS" id="PR00409">
    <property type="entry name" value="PHDIOXRDTASE"/>
</dbReference>
<keyword evidence="7 11" id="KW-0665">Pyrimidine biosynthesis</keyword>
<dbReference type="Gene3D" id="3.40.50.80">
    <property type="entry name" value="Nucleotide-binding domain of ferredoxin-NADP reductase (FNR) module"/>
    <property type="match status" value="1"/>
</dbReference>
<comment type="cofactor">
    <cofactor evidence="11">
        <name>[2Fe-2S] cluster</name>
        <dbReference type="ChEBI" id="CHEBI:190135"/>
    </cofactor>
    <text evidence="11">Binds 1 [2Fe-2S] cluster per subunit.</text>
</comment>
<feature type="binding site" evidence="11 13">
    <location>
        <position position="211"/>
    </location>
    <ligand>
        <name>[2Fe-2S] cluster</name>
        <dbReference type="ChEBI" id="CHEBI:190135"/>
    </ligand>
</feature>
<dbReference type="PROSITE" id="PS51384">
    <property type="entry name" value="FAD_FR"/>
    <property type="match status" value="1"/>
</dbReference>
<dbReference type="GO" id="GO:0009055">
    <property type="term" value="F:electron transfer activity"/>
    <property type="evidence" value="ECO:0007669"/>
    <property type="project" value="UniProtKB-UniRule"/>
</dbReference>
<feature type="binding site" evidence="11 13">
    <location>
        <position position="214"/>
    </location>
    <ligand>
        <name>[2Fe-2S] cluster</name>
        <dbReference type="ChEBI" id="CHEBI:190135"/>
    </ligand>
</feature>
<sequence>MKSRILSNEKIASGIYKLVFEWKGGIPSPGQFVMVDCKDKTFLKRPISVCSADDKSMTIVYQVKGEGTKNLSEMKKGDTIEVTGPHGHGFELYEDKNVLIVGGGIGIPPLLYLVKKIKAKNSYIALGFKSEIFLVEEFKNLGEVIVTTEDGSFGKKGMVTQVIEDIIDKIDIIYGCGPKPMLKILQDISLKNNIPCQISVEERMACGIGACLVCACKVKKDGGFEYKRVCKDGPVFWAEEVEF</sequence>
<evidence type="ECO:0000256" key="4">
    <source>
        <dbReference type="ARBA" id="ARBA00022714"/>
    </source>
</evidence>
<evidence type="ECO:0000256" key="13">
    <source>
        <dbReference type="PIRSR" id="PIRSR006816-2"/>
    </source>
</evidence>
<feature type="binding site" evidence="11 12">
    <location>
        <begin position="60"/>
        <end position="62"/>
    </location>
    <ligand>
        <name>FAD</name>
        <dbReference type="ChEBI" id="CHEBI:57692"/>
    </ligand>
</feature>
<keyword evidence="3 11" id="KW-0285">Flavoprotein</keyword>
<reference evidence="16" key="1">
    <citation type="journal article" date="2015" name="Genome Announc.">
        <title>Whole-Genome Sequences of 80 Environmental and Clinical Isolates of Burkholderia pseudomallei.</title>
        <authorList>
            <person name="Johnson S.L."/>
            <person name="Baker A.L."/>
            <person name="Chain P.S."/>
            <person name="Currie B.J."/>
            <person name="Daligault H.E."/>
            <person name="Davenport K.W."/>
            <person name="Davis C.B."/>
            <person name="Inglis T.J."/>
            <person name="Kaestli M."/>
            <person name="Koren S."/>
            <person name="Mayo M."/>
            <person name="Merritt A.J."/>
            <person name="Price E.P."/>
            <person name="Sarovich D.S."/>
            <person name="Warner J."/>
            <person name="Rosovitz M.J."/>
        </authorList>
    </citation>
    <scope>NUCLEOTIDE SEQUENCE [LARGE SCALE GENOMIC DNA]</scope>
    <source>
        <strain evidence="16">DSM 2030</strain>
    </source>
</reference>
<keyword evidence="6 11" id="KW-0274">FAD</keyword>
<keyword evidence="8 11" id="KW-0249">Electron transport</keyword>
<dbReference type="InterPro" id="IPR023455">
    <property type="entry name" value="Dihydroorotate_DHASE_ETsu"/>
</dbReference>
<evidence type="ECO:0000256" key="10">
    <source>
        <dbReference type="ARBA" id="ARBA00023014"/>
    </source>
</evidence>
<comment type="cofactor">
    <cofactor evidence="13">
        <name>[2Fe-2S] cluster</name>
        <dbReference type="ChEBI" id="CHEBI:190135"/>
    </cofactor>
    <text evidence="13">Binds 1 [2Fe-2S] cluster per subunit.</text>
</comment>
<dbReference type="SUPFAM" id="SSF52343">
    <property type="entry name" value="Ferredoxin reductase-like, C-terminal NADP-linked domain"/>
    <property type="match status" value="1"/>
</dbReference>
<dbReference type="NCBIfam" id="NF000798">
    <property type="entry name" value="PRK00054.1-3"/>
    <property type="match status" value="1"/>
</dbReference>
<dbReference type="InterPro" id="IPR050353">
    <property type="entry name" value="PyrK_electron_transfer"/>
</dbReference>
<dbReference type="STRING" id="2325.TKV_c14400"/>
<dbReference type="GO" id="GO:0016491">
    <property type="term" value="F:oxidoreductase activity"/>
    <property type="evidence" value="ECO:0007669"/>
    <property type="project" value="InterPro"/>
</dbReference>
<dbReference type="GO" id="GO:0050660">
    <property type="term" value="F:flavin adenine dinucleotide binding"/>
    <property type="evidence" value="ECO:0007669"/>
    <property type="project" value="InterPro"/>
</dbReference>
<dbReference type="EMBL" id="CP009170">
    <property type="protein sequence ID" value="AIS52609.1"/>
    <property type="molecule type" value="Genomic_DNA"/>
</dbReference>
<evidence type="ECO:0000256" key="2">
    <source>
        <dbReference type="ARBA" id="ARBA00022448"/>
    </source>
</evidence>
<protein>
    <recommendedName>
        <fullName evidence="11">Dihydroorotate dehydrogenase B (NAD(+)), electron transfer subunit</fullName>
    </recommendedName>
    <alternativeName>
        <fullName evidence="11">Dihydroorotate oxidase B, electron transfer subunit</fullName>
    </alternativeName>
</protein>
<evidence type="ECO:0000259" key="14">
    <source>
        <dbReference type="PROSITE" id="PS51384"/>
    </source>
</evidence>
<dbReference type="InterPro" id="IPR039261">
    <property type="entry name" value="FNR_nucleotide-bd"/>
</dbReference>
<evidence type="ECO:0000256" key="6">
    <source>
        <dbReference type="ARBA" id="ARBA00022827"/>
    </source>
</evidence>
<dbReference type="GO" id="GO:0051537">
    <property type="term" value="F:2 iron, 2 sulfur cluster binding"/>
    <property type="evidence" value="ECO:0007669"/>
    <property type="project" value="UniProtKB-KW"/>
</dbReference>
<dbReference type="Gene3D" id="2.10.240.10">
    <property type="entry name" value="Dihydroorotate dehydrogenase, electron transfer subunit"/>
    <property type="match status" value="1"/>
</dbReference>
<comment type="similarity">
    <text evidence="1 11">Belongs to the PyrK family.</text>
</comment>
<dbReference type="InterPro" id="IPR019480">
    <property type="entry name" value="Dihydroorotate_DH_Fe-S-bd"/>
</dbReference>
<evidence type="ECO:0000256" key="1">
    <source>
        <dbReference type="ARBA" id="ARBA00006422"/>
    </source>
</evidence>
<dbReference type="eggNOG" id="COG0543">
    <property type="taxonomic scope" value="Bacteria"/>
</dbReference>
<evidence type="ECO:0000256" key="8">
    <source>
        <dbReference type="ARBA" id="ARBA00022982"/>
    </source>
</evidence>
<dbReference type="HOGENOM" id="CLU_003827_1_2_9"/>
<dbReference type="HAMAP" id="MF_01211">
    <property type="entry name" value="DHODB_Fe_S_bind"/>
    <property type="match status" value="1"/>
</dbReference>
<name>A0A097AS26_THEKI</name>
<dbReference type="GO" id="GO:0046872">
    <property type="term" value="F:metal ion binding"/>
    <property type="evidence" value="ECO:0007669"/>
    <property type="project" value="UniProtKB-KW"/>
</dbReference>
<feature type="binding site" evidence="11 13">
    <location>
        <position position="206"/>
    </location>
    <ligand>
        <name>[2Fe-2S] cluster</name>
        <dbReference type="ChEBI" id="CHEBI:190135"/>
    </ligand>
</feature>
<keyword evidence="2 11" id="KW-0813">Transport</keyword>
<keyword evidence="16" id="KW-1185">Reference proteome</keyword>
<dbReference type="Pfam" id="PF10418">
    <property type="entry name" value="DHODB_Fe-S_bind"/>
    <property type="match status" value="1"/>
</dbReference>
<feature type="binding site" evidence="11 12">
    <location>
        <begin position="67"/>
        <end position="68"/>
    </location>
    <ligand>
        <name>FAD</name>
        <dbReference type="ChEBI" id="CHEBI:57692"/>
    </ligand>
</feature>
<dbReference type="InterPro" id="IPR017927">
    <property type="entry name" value="FAD-bd_FR_type"/>
</dbReference>
<dbReference type="CDD" id="cd06218">
    <property type="entry name" value="DHOD_e_trans"/>
    <property type="match status" value="1"/>
</dbReference>
<comment type="pathway">
    <text evidence="11">Pyrimidine metabolism; UMP biosynthesis via de novo pathway; orotate from (S)-dihydroorotate (NAD(+) route): step 1/1.</text>
</comment>
<dbReference type="InterPro" id="IPR017938">
    <property type="entry name" value="Riboflavin_synthase-like_b-brl"/>
</dbReference>
<dbReference type="AlphaFoldDB" id="A0A097AS26"/>
<dbReference type="PIRSF" id="PIRSF006816">
    <property type="entry name" value="Cyc3_hyd_g"/>
    <property type="match status" value="1"/>
</dbReference>
<organism evidence="15 16">
    <name type="scientific">Thermoanaerobacter kivui</name>
    <name type="common">Acetogenium kivui</name>
    <dbReference type="NCBI Taxonomy" id="2325"/>
    <lineage>
        <taxon>Bacteria</taxon>
        <taxon>Bacillati</taxon>
        <taxon>Bacillota</taxon>
        <taxon>Clostridia</taxon>
        <taxon>Thermoanaerobacterales</taxon>
        <taxon>Thermoanaerobacteraceae</taxon>
        <taxon>Thermoanaerobacter</taxon>
    </lineage>
</organism>
<evidence type="ECO:0000256" key="3">
    <source>
        <dbReference type="ARBA" id="ARBA00022630"/>
    </source>
</evidence>
<dbReference type="InterPro" id="IPR037117">
    <property type="entry name" value="Dihydroorotate_DH_ele_sf"/>
</dbReference>
<accession>A0A097AS26</accession>
<dbReference type="PANTHER" id="PTHR43513:SF3">
    <property type="entry name" value="DIHYDROOROTATE DEHYDROGENASE B (NAD(+)), ELECTRON TRANSFER SUBUNIT-RELATED"/>
    <property type="match status" value="1"/>
</dbReference>
<keyword evidence="5 11" id="KW-0479">Metal-binding</keyword>
<evidence type="ECO:0000256" key="9">
    <source>
        <dbReference type="ARBA" id="ARBA00023004"/>
    </source>
</evidence>
<comment type="subunit">
    <text evidence="11">Heterotetramer of 2 PyrK and 2 PyrD type B subunits.</text>
</comment>
<dbReference type="KEGG" id="tki:TKV_c14400"/>
<feature type="binding site" evidence="11 13">
    <location>
        <position position="230"/>
    </location>
    <ligand>
        <name>[2Fe-2S] cluster</name>
        <dbReference type="ChEBI" id="CHEBI:190135"/>
    </ligand>
</feature>
<feature type="domain" description="FAD-binding FR-type" evidence="14">
    <location>
        <begin position="1"/>
        <end position="92"/>
    </location>
</feature>
<dbReference type="OrthoDB" id="9789468at2"/>
<dbReference type="RefSeq" id="WP_049685341.1">
    <property type="nucleotide sequence ID" value="NZ_CP009170.1"/>
</dbReference>
<dbReference type="SUPFAM" id="SSF63380">
    <property type="entry name" value="Riboflavin synthase domain-like"/>
    <property type="match status" value="1"/>
</dbReference>
<feature type="binding site" evidence="11 12">
    <location>
        <begin position="45"/>
        <end position="48"/>
    </location>
    <ligand>
        <name>FAD</name>
        <dbReference type="ChEBI" id="CHEBI:57692"/>
    </ligand>
</feature>
<dbReference type="Gene3D" id="2.40.30.10">
    <property type="entry name" value="Translation factors"/>
    <property type="match status" value="1"/>
</dbReference>
<comment type="function">
    <text evidence="11">Responsible for channeling the electrons from the oxidation of dihydroorotate from the FMN redox center in the PyrD type B subunit to the ultimate electron acceptor NAD(+).</text>
</comment>
<evidence type="ECO:0000256" key="11">
    <source>
        <dbReference type="HAMAP-Rule" id="MF_01211"/>
    </source>
</evidence>
<dbReference type="Proteomes" id="UP000029669">
    <property type="component" value="Chromosome"/>
</dbReference>
<evidence type="ECO:0000313" key="16">
    <source>
        <dbReference type="Proteomes" id="UP000029669"/>
    </source>
</evidence>
<dbReference type="PANTHER" id="PTHR43513">
    <property type="entry name" value="DIHYDROOROTATE DEHYDROGENASE B (NAD(+)), ELECTRON TRANSFER SUBUNIT"/>
    <property type="match status" value="1"/>
</dbReference>